<organism evidence="2 3">
    <name type="scientific">Brachionus calyciflorus</name>
    <dbReference type="NCBI Taxonomy" id="104777"/>
    <lineage>
        <taxon>Eukaryota</taxon>
        <taxon>Metazoa</taxon>
        <taxon>Spiralia</taxon>
        <taxon>Gnathifera</taxon>
        <taxon>Rotifera</taxon>
        <taxon>Eurotatoria</taxon>
        <taxon>Monogononta</taxon>
        <taxon>Pseudotrocha</taxon>
        <taxon>Ploima</taxon>
        <taxon>Brachionidae</taxon>
        <taxon>Brachionus</taxon>
    </lineage>
</organism>
<reference evidence="2" key="1">
    <citation type="submission" date="2021-02" db="EMBL/GenBank/DDBJ databases">
        <authorList>
            <person name="Nowell W R."/>
        </authorList>
    </citation>
    <scope>NUCLEOTIDE SEQUENCE</scope>
    <source>
        <strain evidence="2">Ploen Becks lab</strain>
    </source>
</reference>
<accession>A0A814J2H6</accession>
<evidence type="ECO:0000256" key="1">
    <source>
        <dbReference type="SAM" id="Coils"/>
    </source>
</evidence>
<dbReference type="Proteomes" id="UP000663879">
    <property type="component" value="Unassembled WGS sequence"/>
</dbReference>
<dbReference type="AlphaFoldDB" id="A0A814J2H6"/>
<dbReference type="EMBL" id="CAJNOC010004708">
    <property type="protein sequence ID" value="CAF1031007.1"/>
    <property type="molecule type" value="Genomic_DNA"/>
</dbReference>
<feature type="coiled-coil region" evidence="1">
    <location>
        <begin position="1"/>
        <end position="86"/>
    </location>
</feature>
<gene>
    <name evidence="2" type="ORF">OXX778_LOCUS17863</name>
</gene>
<keyword evidence="1" id="KW-0175">Coiled coil</keyword>
<keyword evidence="3" id="KW-1185">Reference proteome</keyword>
<protein>
    <submittedName>
        <fullName evidence="2">Uncharacterized protein</fullName>
    </submittedName>
</protein>
<evidence type="ECO:0000313" key="2">
    <source>
        <dbReference type="EMBL" id="CAF1031007.1"/>
    </source>
</evidence>
<comment type="caution">
    <text evidence="2">The sequence shown here is derived from an EMBL/GenBank/DDBJ whole genome shotgun (WGS) entry which is preliminary data.</text>
</comment>
<evidence type="ECO:0000313" key="3">
    <source>
        <dbReference type="Proteomes" id="UP000663879"/>
    </source>
</evidence>
<proteinExistence type="predicted"/>
<sequence>MDFLSQENDVLRLKIQYLEQKLNLCETIINGKNQLIERLEENINNLESKLSQRKDTTKNNEKFNQLQIENDLLKKLIQEKVTANEQELSVEPNHCDSRSSINDVDAKNTTQVNSHSFEEMSEFVIESDGDDEIIDETSDINGKDCVVKKRTRSIMPKPQFFVNLEKCNFNIIDVKESNKAEFLEQDVNINCLKITNFDRANLYKIVKFKEEVDLGFVEALLKYKIIEPLGLKINKKHSSSIKQSYRFVCYCKKHKYICSTKMYASYYVKNRIVLISWTGIICD</sequence>
<name>A0A814J2H6_9BILA</name>